<protein>
    <submittedName>
        <fullName evidence="2">Uncharacterized protein</fullName>
    </submittedName>
</protein>
<reference evidence="2 3" key="1">
    <citation type="submission" date="2014-06" db="EMBL/GenBank/DDBJ databases">
        <authorList>
            <person name="Swart Estienne"/>
        </authorList>
    </citation>
    <scope>NUCLEOTIDE SEQUENCE [LARGE SCALE GENOMIC DNA]</scope>
    <source>
        <strain evidence="2 3">130c</strain>
    </source>
</reference>
<organism evidence="2 3">
    <name type="scientific">Stylonychia lemnae</name>
    <name type="common">Ciliate</name>
    <dbReference type="NCBI Taxonomy" id="5949"/>
    <lineage>
        <taxon>Eukaryota</taxon>
        <taxon>Sar</taxon>
        <taxon>Alveolata</taxon>
        <taxon>Ciliophora</taxon>
        <taxon>Intramacronucleata</taxon>
        <taxon>Spirotrichea</taxon>
        <taxon>Stichotrichia</taxon>
        <taxon>Sporadotrichida</taxon>
        <taxon>Oxytrichidae</taxon>
        <taxon>Stylonychinae</taxon>
        <taxon>Stylonychia</taxon>
    </lineage>
</organism>
<keyword evidence="3" id="KW-1185">Reference proteome</keyword>
<sequence>MSTSLNSFLEQNNVFLQAETKFNDLLNSFDAQGQPGDIIAFVASSFIQTVASTAGSIFELVFRSQAVGGAILGLAYSAYTMTKALNPDLIDMENAITQSFDSISSRVYNEIVWILTPFIYYTLYNSLFLTGAQAQSYIGSTTQLMRSLPLQGLLCVFYYYFYKSTKNFGSLGQQVDNIILTLMFTGVPLGSLYGYLKFLQ</sequence>
<feature type="transmembrane region" description="Helical" evidence="1">
    <location>
        <begin position="111"/>
        <end position="132"/>
    </location>
</feature>
<feature type="transmembrane region" description="Helical" evidence="1">
    <location>
        <begin position="178"/>
        <end position="196"/>
    </location>
</feature>
<evidence type="ECO:0000313" key="2">
    <source>
        <dbReference type="EMBL" id="CDW89595.1"/>
    </source>
</evidence>
<dbReference type="Proteomes" id="UP000039865">
    <property type="component" value="Unassembled WGS sequence"/>
</dbReference>
<keyword evidence="1" id="KW-0472">Membrane</keyword>
<gene>
    <name evidence="2" type="primary">Contig11511.g12320</name>
    <name evidence="2" type="ORF">STYLEM_18729</name>
</gene>
<keyword evidence="1" id="KW-1133">Transmembrane helix</keyword>
<evidence type="ECO:0000256" key="1">
    <source>
        <dbReference type="SAM" id="Phobius"/>
    </source>
</evidence>
<dbReference type="InParanoid" id="A0A078B4Z0"/>
<dbReference type="EMBL" id="CCKQ01017702">
    <property type="protein sequence ID" value="CDW89595.1"/>
    <property type="molecule type" value="Genomic_DNA"/>
</dbReference>
<dbReference type="AlphaFoldDB" id="A0A078B4Z0"/>
<proteinExistence type="predicted"/>
<evidence type="ECO:0000313" key="3">
    <source>
        <dbReference type="Proteomes" id="UP000039865"/>
    </source>
</evidence>
<name>A0A078B4Z0_STYLE</name>
<feature type="transmembrane region" description="Helical" evidence="1">
    <location>
        <begin position="144"/>
        <end position="162"/>
    </location>
</feature>
<keyword evidence="1" id="KW-0812">Transmembrane</keyword>
<accession>A0A078B4Z0</accession>